<sequence length="339" mass="36889">MLFEIAACLGADLERVKKHVLKGLSEGEDGPRPVEGITFHVLGALGADHMKFEHVTENVPENRRAVRAAYLVRGESVRRVLRDLLKPRKDVKLLARTVRAAEIAVGLLLPDALPPDRKLDLKKLDKDSKRELLSFVTAITIDSVALPFRPRHSVVLRRVSQVLSGENPSRELHRLLALATSDQSLEDIEDSKPVVDLLRDLRLVQLGLRSCKPLFAHLSGLSSALAGSLLCVADAIDLFVLEWRNGPELSRQYQQRWYGGDRSQAALSHEFKMAYPTASGKHEVTGIDALKTDDEGEVSVRINAGKSGSALSEDVSAPASDAESSSSGGDDSAPDSVGE</sequence>
<protein>
    <submittedName>
        <fullName evidence="1">Uncharacterized protein</fullName>
    </submittedName>
</protein>
<accession>A0ACC3BVC6</accession>
<dbReference type="EMBL" id="CM020618">
    <property type="protein sequence ID" value="KAK1861850.1"/>
    <property type="molecule type" value="Genomic_DNA"/>
</dbReference>
<reference evidence="1" key="1">
    <citation type="submission" date="2019-11" db="EMBL/GenBank/DDBJ databases">
        <title>Nori genome reveals adaptations in red seaweeds to the harsh intertidal environment.</title>
        <authorList>
            <person name="Wang D."/>
            <person name="Mao Y."/>
        </authorList>
    </citation>
    <scope>NUCLEOTIDE SEQUENCE</scope>
    <source>
        <tissue evidence="1">Gametophyte</tissue>
    </source>
</reference>
<gene>
    <name evidence="1" type="ORF">I4F81_004430</name>
</gene>
<comment type="caution">
    <text evidence="1">The sequence shown here is derived from an EMBL/GenBank/DDBJ whole genome shotgun (WGS) entry which is preliminary data.</text>
</comment>
<organism evidence="1 2">
    <name type="scientific">Pyropia yezoensis</name>
    <name type="common">Susabi-nori</name>
    <name type="synonym">Porphyra yezoensis</name>
    <dbReference type="NCBI Taxonomy" id="2788"/>
    <lineage>
        <taxon>Eukaryota</taxon>
        <taxon>Rhodophyta</taxon>
        <taxon>Bangiophyceae</taxon>
        <taxon>Bangiales</taxon>
        <taxon>Bangiaceae</taxon>
        <taxon>Pyropia</taxon>
    </lineage>
</organism>
<keyword evidence="2" id="KW-1185">Reference proteome</keyword>
<proteinExistence type="predicted"/>
<evidence type="ECO:0000313" key="1">
    <source>
        <dbReference type="EMBL" id="KAK1861850.1"/>
    </source>
</evidence>
<name>A0ACC3BVC6_PYRYE</name>
<dbReference type="Proteomes" id="UP000798662">
    <property type="component" value="Chromosome 1"/>
</dbReference>
<evidence type="ECO:0000313" key="2">
    <source>
        <dbReference type="Proteomes" id="UP000798662"/>
    </source>
</evidence>